<proteinExistence type="predicted"/>
<feature type="compositionally biased region" description="Basic and acidic residues" evidence="1">
    <location>
        <begin position="82"/>
        <end position="102"/>
    </location>
</feature>
<feature type="region of interest" description="Disordered" evidence="1">
    <location>
        <begin position="137"/>
        <end position="192"/>
    </location>
</feature>
<evidence type="ECO:0000313" key="3">
    <source>
        <dbReference type="Proteomes" id="UP000305067"/>
    </source>
</evidence>
<accession>A0A5C3QSY3</accession>
<feature type="compositionally biased region" description="Acidic residues" evidence="1">
    <location>
        <begin position="168"/>
        <end position="177"/>
    </location>
</feature>
<gene>
    <name evidence="2" type="ORF">BDV98DRAFT_593364</name>
</gene>
<name>A0A5C3QSY3_9AGAR</name>
<dbReference type="Proteomes" id="UP000305067">
    <property type="component" value="Unassembled WGS sequence"/>
</dbReference>
<organism evidence="2 3">
    <name type="scientific">Pterulicium gracile</name>
    <dbReference type="NCBI Taxonomy" id="1884261"/>
    <lineage>
        <taxon>Eukaryota</taxon>
        <taxon>Fungi</taxon>
        <taxon>Dikarya</taxon>
        <taxon>Basidiomycota</taxon>
        <taxon>Agaricomycotina</taxon>
        <taxon>Agaricomycetes</taxon>
        <taxon>Agaricomycetidae</taxon>
        <taxon>Agaricales</taxon>
        <taxon>Pleurotineae</taxon>
        <taxon>Pterulaceae</taxon>
        <taxon>Pterulicium</taxon>
    </lineage>
</organism>
<reference evidence="2 3" key="1">
    <citation type="journal article" date="2019" name="Nat. Ecol. Evol.">
        <title>Megaphylogeny resolves global patterns of mushroom evolution.</title>
        <authorList>
            <person name="Varga T."/>
            <person name="Krizsan K."/>
            <person name="Foldi C."/>
            <person name="Dima B."/>
            <person name="Sanchez-Garcia M."/>
            <person name="Sanchez-Ramirez S."/>
            <person name="Szollosi G.J."/>
            <person name="Szarkandi J.G."/>
            <person name="Papp V."/>
            <person name="Albert L."/>
            <person name="Andreopoulos W."/>
            <person name="Angelini C."/>
            <person name="Antonin V."/>
            <person name="Barry K.W."/>
            <person name="Bougher N.L."/>
            <person name="Buchanan P."/>
            <person name="Buyck B."/>
            <person name="Bense V."/>
            <person name="Catcheside P."/>
            <person name="Chovatia M."/>
            <person name="Cooper J."/>
            <person name="Damon W."/>
            <person name="Desjardin D."/>
            <person name="Finy P."/>
            <person name="Geml J."/>
            <person name="Haridas S."/>
            <person name="Hughes K."/>
            <person name="Justo A."/>
            <person name="Karasinski D."/>
            <person name="Kautmanova I."/>
            <person name="Kiss B."/>
            <person name="Kocsube S."/>
            <person name="Kotiranta H."/>
            <person name="LaButti K.M."/>
            <person name="Lechner B.E."/>
            <person name="Liimatainen K."/>
            <person name="Lipzen A."/>
            <person name="Lukacs Z."/>
            <person name="Mihaltcheva S."/>
            <person name="Morgado L.N."/>
            <person name="Niskanen T."/>
            <person name="Noordeloos M.E."/>
            <person name="Ohm R.A."/>
            <person name="Ortiz-Santana B."/>
            <person name="Ovrebo C."/>
            <person name="Racz N."/>
            <person name="Riley R."/>
            <person name="Savchenko A."/>
            <person name="Shiryaev A."/>
            <person name="Soop K."/>
            <person name="Spirin V."/>
            <person name="Szebenyi C."/>
            <person name="Tomsovsky M."/>
            <person name="Tulloss R.E."/>
            <person name="Uehling J."/>
            <person name="Grigoriev I.V."/>
            <person name="Vagvolgyi C."/>
            <person name="Papp T."/>
            <person name="Martin F.M."/>
            <person name="Miettinen O."/>
            <person name="Hibbett D.S."/>
            <person name="Nagy L.G."/>
        </authorList>
    </citation>
    <scope>NUCLEOTIDE SEQUENCE [LARGE SCALE GENOMIC DNA]</scope>
    <source>
        <strain evidence="2 3">CBS 309.79</strain>
    </source>
</reference>
<feature type="region of interest" description="Disordered" evidence="1">
    <location>
        <begin position="1"/>
        <end position="39"/>
    </location>
</feature>
<protein>
    <submittedName>
        <fullName evidence="2">Uncharacterized protein</fullName>
    </submittedName>
</protein>
<feature type="compositionally biased region" description="Basic and acidic residues" evidence="1">
    <location>
        <begin position="178"/>
        <end position="192"/>
    </location>
</feature>
<feature type="region of interest" description="Disordered" evidence="1">
    <location>
        <begin position="76"/>
        <end position="102"/>
    </location>
</feature>
<dbReference type="EMBL" id="ML178825">
    <property type="protein sequence ID" value="TFL01484.1"/>
    <property type="molecule type" value="Genomic_DNA"/>
</dbReference>
<sequence length="192" mass="21890">MEKARYHQALPSEESDWDFTSEGRKRVRKRRERKSYSPDSFRMESNAWFRGTIEKLLEEKESLNVKLSADSKLGFEGSQKYWPDESLPKSSDDNRSKGRVFERDAKEPLSVLAFAFTPIHRQSSNVGASHIDAVAAMEANEPASHSELPPGHLVGQSPAILKRREVDSESTVENAEEQDQRSAKRRKVDEEV</sequence>
<keyword evidence="3" id="KW-1185">Reference proteome</keyword>
<evidence type="ECO:0000313" key="2">
    <source>
        <dbReference type="EMBL" id="TFL01484.1"/>
    </source>
</evidence>
<dbReference type="AlphaFoldDB" id="A0A5C3QSY3"/>
<evidence type="ECO:0000256" key="1">
    <source>
        <dbReference type="SAM" id="MobiDB-lite"/>
    </source>
</evidence>